<name>A0A5B9WCI8_9BACT</name>
<proteinExistence type="predicted"/>
<dbReference type="KEGG" id="agv:OJF2_68010"/>
<accession>A0A5B9WCI8</accession>
<dbReference type="AlphaFoldDB" id="A0A5B9WCI8"/>
<feature type="region of interest" description="Disordered" evidence="1">
    <location>
        <begin position="48"/>
        <end position="73"/>
    </location>
</feature>
<keyword evidence="3" id="KW-1185">Reference proteome</keyword>
<evidence type="ECO:0000256" key="1">
    <source>
        <dbReference type="SAM" id="MobiDB-lite"/>
    </source>
</evidence>
<evidence type="ECO:0000313" key="3">
    <source>
        <dbReference type="Proteomes" id="UP000324233"/>
    </source>
</evidence>
<sequence>MNEDDVLKGVREAREAYARSHGFNAWAMVADLRERDASGDWPVVRLSPRRLTAPHRPSPDPLPASTPIQSLAD</sequence>
<organism evidence="2 3">
    <name type="scientific">Aquisphaera giovannonii</name>
    <dbReference type="NCBI Taxonomy" id="406548"/>
    <lineage>
        <taxon>Bacteria</taxon>
        <taxon>Pseudomonadati</taxon>
        <taxon>Planctomycetota</taxon>
        <taxon>Planctomycetia</taxon>
        <taxon>Isosphaerales</taxon>
        <taxon>Isosphaeraceae</taxon>
        <taxon>Aquisphaera</taxon>
    </lineage>
</organism>
<dbReference type="Proteomes" id="UP000324233">
    <property type="component" value="Chromosome"/>
</dbReference>
<gene>
    <name evidence="2" type="ORF">OJF2_68010</name>
</gene>
<dbReference type="RefSeq" id="WP_148597668.1">
    <property type="nucleotide sequence ID" value="NZ_CP042997.1"/>
</dbReference>
<dbReference type="EMBL" id="CP042997">
    <property type="protein sequence ID" value="QEH38203.1"/>
    <property type="molecule type" value="Genomic_DNA"/>
</dbReference>
<protein>
    <submittedName>
        <fullName evidence="2">Uncharacterized protein</fullName>
    </submittedName>
</protein>
<evidence type="ECO:0000313" key="2">
    <source>
        <dbReference type="EMBL" id="QEH38203.1"/>
    </source>
</evidence>
<reference evidence="2 3" key="1">
    <citation type="submission" date="2019-08" db="EMBL/GenBank/DDBJ databases">
        <title>Deep-cultivation of Planctomycetes and their phenomic and genomic characterization uncovers novel biology.</title>
        <authorList>
            <person name="Wiegand S."/>
            <person name="Jogler M."/>
            <person name="Boedeker C."/>
            <person name="Pinto D."/>
            <person name="Vollmers J."/>
            <person name="Rivas-Marin E."/>
            <person name="Kohn T."/>
            <person name="Peeters S.H."/>
            <person name="Heuer A."/>
            <person name="Rast P."/>
            <person name="Oberbeckmann S."/>
            <person name="Bunk B."/>
            <person name="Jeske O."/>
            <person name="Meyerdierks A."/>
            <person name="Storesund J.E."/>
            <person name="Kallscheuer N."/>
            <person name="Luecker S."/>
            <person name="Lage O.M."/>
            <person name="Pohl T."/>
            <person name="Merkel B.J."/>
            <person name="Hornburger P."/>
            <person name="Mueller R.-W."/>
            <person name="Bruemmer F."/>
            <person name="Labrenz M."/>
            <person name="Spormann A.M."/>
            <person name="Op den Camp H."/>
            <person name="Overmann J."/>
            <person name="Amann R."/>
            <person name="Jetten M.S.M."/>
            <person name="Mascher T."/>
            <person name="Medema M.H."/>
            <person name="Devos D.P."/>
            <person name="Kaster A.-K."/>
            <person name="Ovreas L."/>
            <person name="Rohde M."/>
            <person name="Galperin M.Y."/>
            <person name="Jogler C."/>
        </authorList>
    </citation>
    <scope>NUCLEOTIDE SEQUENCE [LARGE SCALE GENOMIC DNA]</scope>
    <source>
        <strain evidence="2 3">OJF2</strain>
    </source>
</reference>